<protein>
    <submittedName>
        <fullName evidence="1">Uncharacterized protein</fullName>
    </submittedName>
</protein>
<organism evidence="1">
    <name type="scientific">Timema bartmani</name>
    <dbReference type="NCBI Taxonomy" id="61472"/>
    <lineage>
        <taxon>Eukaryota</taxon>
        <taxon>Metazoa</taxon>
        <taxon>Ecdysozoa</taxon>
        <taxon>Arthropoda</taxon>
        <taxon>Hexapoda</taxon>
        <taxon>Insecta</taxon>
        <taxon>Pterygota</taxon>
        <taxon>Neoptera</taxon>
        <taxon>Polyneoptera</taxon>
        <taxon>Phasmatodea</taxon>
        <taxon>Timematodea</taxon>
        <taxon>Timematoidea</taxon>
        <taxon>Timematidae</taxon>
        <taxon>Timema</taxon>
    </lineage>
</organism>
<gene>
    <name evidence="1" type="ORF">TBIB3V08_LOCUS11277</name>
</gene>
<name>A0A7R9I6A1_9NEOP</name>
<dbReference type="EMBL" id="OD570914">
    <property type="protein sequence ID" value="CAD7448997.1"/>
    <property type="molecule type" value="Genomic_DNA"/>
</dbReference>
<proteinExistence type="predicted"/>
<accession>A0A7R9I6A1</accession>
<evidence type="ECO:0000313" key="1">
    <source>
        <dbReference type="EMBL" id="CAD7448997.1"/>
    </source>
</evidence>
<dbReference type="AlphaFoldDB" id="A0A7R9I6A1"/>
<reference evidence="1" key="1">
    <citation type="submission" date="2020-11" db="EMBL/GenBank/DDBJ databases">
        <authorList>
            <person name="Tran Van P."/>
        </authorList>
    </citation>
    <scope>NUCLEOTIDE SEQUENCE</scope>
</reference>
<sequence>MELEQKIAREALHMFKDHKDLEVKLYSTLHHSPLARTLLCRIAIDTVRATFLVKAGRIWPGFYYLDLTEHQSNSI</sequence>